<gene>
    <name evidence="2" type="ORF">A3B87_00010</name>
</gene>
<feature type="domain" description="Polymerase beta nucleotidyltransferase" evidence="1">
    <location>
        <begin position="24"/>
        <end position="91"/>
    </location>
</feature>
<organism evidence="2 3">
    <name type="scientific">Candidatus Kuenenbacteria bacterium RIFCSPHIGHO2_02_FULL_39_13</name>
    <dbReference type="NCBI Taxonomy" id="1798561"/>
    <lineage>
        <taxon>Bacteria</taxon>
        <taxon>Candidatus Kueneniibacteriota</taxon>
    </lineage>
</organism>
<sequence length="95" mass="11149">MIKDKYFQQIKEKINQFSRDKDWKFFVYGSSLGKDHFGDVDLGVMGDVADSKIGELKEEFEDSSLPYFIDVVNFNKISESFKANVFNNKILWIKH</sequence>
<dbReference type="InterPro" id="IPR041633">
    <property type="entry name" value="Polbeta"/>
</dbReference>
<evidence type="ECO:0000313" key="3">
    <source>
        <dbReference type="Proteomes" id="UP000179136"/>
    </source>
</evidence>
<evidence type="ECO:0000313" key="2">
    <source>
        <dbReference type="EMBL" id="OGG87470.1"/>
    </source>
</evidence>
<dbReference type="Pfam" id="PF18765">
    <property type="entry name" value="Polbeta"/>
    <property type="match status" value="1"/>
</dbReference>
<dbReference type="Proteomes" id="UP000179136">
    <property type="component" value="Unassembled WGS sequence"/>
</dbReference>
<dbReference type="SUPFAM" id="SSF81301">
    <property type="entry name" value="Nucleotidyltransferase"/>
    <property type="match status" value="1"/>
</dbReference>
<protein>
    <recommendedName>
        <fullName evidence="1">Polymerase beta nucleotidyltransferase domain-containing protein</fullName>
    </recommendedName>
</protein>
<dbReference type="InterPro" id="IPR043519">
    <property type="entry name" value="NT_sf"/>
</dbReference>
<reference evidence="2 3" key="1">
    <citation type="journal article" date="2016" name="Nat. Commun.">
        <title>Thousands of microbial genomes shed light on interconnected biogeochemical processes in an aquifer system.</title>
        <authorList>
            <person name="Anantharaman K."/>
            <person name="Brown C.T."/>
            <person name="Hug L.A."/>
            <person name="Sharon I."/>
            <person name="Castelle C.J."/>
            <person name="Probst A.J."/>
            <person name="Thomas B.C."/>
            <person name="Singh A."/>
            <person name="Wilkins M.J."/>
            <person name="Karaoz U."/>
            <person name="Brodie E.L."/>
            <person name="Williams K.H."/>
            <person name="Hubbard S.S."/>
            <person name="Banfield J.F."/>
        </authorList>
    </citation>
    <scope>NUCLEOTIDE SEQUENCE [LARGE SCALE GENOMIC DNA]</scope>
</reference>
<dbReference type="EMBL" id="MFMW01000012">
    <property type="protein sequence ID" value="OGG87470.1"/>
    <property type="molecule type" value="Genomic_DNA"/>
</dbReference>
<proteinExistence type="predicted"/>
<comment type="caution">
    <text evidence="2">The sequence shown here is derived from an EMBL/GenBank/DDBJ whole genome shotgun (WGS) entry which is preliminary data.</text>
</comment>
<dbReference type="Gene3D" id="3.30.460.10">
    <property type="entry name" value="Beta Polymerase, domain 2"/>
    <property type="match status" value="1"/>
</dbReference>
<evidence type="ECO:0000259" key="1">
    <source>
        <dbReference type="Pfam" id="PF18765"/>
    </source>
</evidence>
<dbReference type="AlphaFoldDB" id="A0A1F6FNM6"/>
<accession>A0A1F6FNM6</accession>
<dbReference type="STRING" id="1798561.A3B87_00010"/>
<name>A0A1F6FNM6_9BACT</name>